<dbReference type="InterPro" id="IPR002938">
    <property type="entry name" value="FAD-bd"/>
</dbReference>
<dbReference type="EMBL" id="MCBQ01010700">
    <property type="protein sequence ID" value="RKF71189.1"/>
    <property type="molecule type" value="Genomic_DNA"/>
</dbReference>
<dbReference type="Gene3D" id="3.40.30.120">
    <property type="match status" value="1"/>
</dbReference>
<dbReference type="Pfam" id="PF07976">
    <property type="entry name" value="Phe_hydrox_dim"/>
    <property type="match status" value="1"/>
</dbReference>
<evidence type="ECO:0000256" key="5">
    <source>
        <dbReference type="ARBA" id="ARBA00023002"/>
    </source>
</evidence>
<comment type="caution">
    <text evidence="8">The sequence shown here is derived from an EMBL/GenBank/DDBJ whole genome shotgun (WGS) entry which is preliminary data.</text>
</comment>
<dbReference type="GO" id="GO:0016709">
    <property type="term" value="F:oxidoreductase activity, acting on paired donors, with incorporation or reduction of molecular oxygen, NAD(P)H as one donor, and incorporation of one atom of oxygen"/>
    <property type="evidence" value="ECO:0007669"/>
    <property type="project" value="UniProtKB-ARBA"/>
</dbReference>
<keyword evidence="4" id="KW-0274">FAD</keyword>
<dbReference type="InterPro" id="IPR036249">
    <property type="entry name" value="Thioredoxin-like_sf"/>
</dbReference>
<name>A0A420I9F8_9PEZI</name>
<accession>A0A420I9F8</accession>
<gene>
    <name evidence="8" type="ORF">GcM3_106020</name>
</gene>
<dbReference type="SUPFAM" id="SSF51905">
    <property type="entry name" value="FAD/NAD(P)-binding domain"/>
    <property type="match status" value="1"/>
</dbReference>
<organism evidence="8 9">
    <name type="scientific">Golovinomyces cichoracearum</name>
    <dbReference type="NCBI Taxonomy" id="62708"/>
    <lineage>
        <taxon>Eukaryota</taxon>
        <taxon>Fungi</taxon>
        <taxon>Dikarya</taxon>
        <taxon>Ascomycota</taxon>
        <taxon>Pezizomycotina</taxon>
        <taxon>Leotiomycetes</taxon>
        <taxon>Erysiphales</taxon>
        <taxon>Erysiphaceae</taxon>
        <taxon>Golovinomyces</taxon>
    </lineage>
</organism>
<feature type="domain" description="Phenol hydroxylase-like C-terminal dimerisation" evidence="7">
    <location>
        <begin position="511"/>
        <end position="557"/>
    </location>
</feature>
<evidence type="ECO:0000256" key="2">
    <source>
        <dbReference type="ARBA" id="ARBA00007801"/>
    </source>
</evidence>
<dbReference type="PRINTS" id="PR00420">
    <property type="entry name" value="RNGMNOXGNASE"/>
</dbReference>
<comment type="similarity">
    <text evidence="2">Belongs to the PheA/TfdB FAD monooxygenase family.</text>
</comment>
<dbReference type="Pfam" id="PF01494">
    <property type="entry name" value="FAD_binding_3"/>
    <property type="match status" value="1"/>
</dbReference>
<protein>
    <submittedName>
        <fullName evidence="8">Anhydrotetracycline monooxygenase</fullName>
    </submittedName>
</protein>
<dbReference type="Proteomes" id="UP000283383">
    <property type="component" value="Unassembled WGS sequence"/>
</dbReference>
<evidence type="ECO:0000256" key="3">
    <source>
        <dbReference type="ARBA" id="ARBA00022630"/>
    </source>
</evidence>
<reference evidence="8 9" key="1">
    <citation type="journal article" date="2018" name="BMC Genomics">
        <title>Comparative genome analyses reveal sequence features reflecting distinct modes of host-adaptation between dicot and monocot powdery mildew.</title>
        <authorList>
            <person name="Wu Y."/>
            <person name="Ma X."/>
            <person name="Pan Z."/>
            <person name="Kale S.D."/>
            <person name="Song Y."/>
            <person name="King H."/>
            <person name="Zhang Q."/>
            <person name="Presley C."/>
            <person name="Deng X."/>
            <person name="Wei C.I."/>
            <person name="Xiao S."/>
        </authorList>
    </citation>
    <scope>NUCLEOTIDE SEQUENCE [LARGE SCALE GENOMIC DNA]</scope>
    <source>
        <strain evidence="8">UMSG3</strain>
    </source>
</reference>
<dbReference type="Gene3D" id="3.30.70.2450">
    <property type="match status" value="1"/>
</dbReference>
<dbReference type="InterPro" id="IPR050641">
    <property type="entry name" value="RIFMO-like"/>
</dbReference>
<comment type="cofactor">
    <cofactor evidence="1">
        <name>FAD</name>
        <dbReference type="ChEBI" id="CHEBI:57692"/>
    </cofactor>
</comment>
<keyword evidence="8" id="KW-0503">Monooxygenase</keyword>
<sequence>MDCEVLIIGAGPTGLMLALELSREQIPFRILDSHYSAKTAHQSRSIVVHSRSLELLARHDLAESFIAKGLLMEEIRFFLKQTLNGKNSYPGSLMNDTIYQKPLIIRQPLSEQLLEKRLCEYGGIIERGASAKKMVIDEDGERVSVLVQHRIQGEEEKVREELINCKYVVGCDGANSMVRKFAGIDFPGTSYPQELILIDAQVDWNNKICPHVFIDKEFVIFIPLDETGINRIICRRPPNDTSTILSSSNLLSGSSPYQEPSLSEFHDTVISSVPGTTRIHSPIWSSSFRVSRRLASTYSVGRIFLAGDAAHVHAPIGGQGMNTGIQDAVNLGWKLARVLKSTAPSSLLNSYNVERYKVGSDTVENTDRMFNILITTNPVKIWLRNFLFRWVLPYFLKPDFADRKIRYISQLSIRYRNSPVVGTASVWKGILRGGDRAPDGWMMNPEGVNITLHGLFRTSNDHLFLFSGLDTLESRMVNDTVQQLKLCSSVLVVHKIYDGNFKDKTIIDGYIDPGGKVHTLYQFNEPGYVLVRPDGYISFIGPMTSLDELKNWMNSYMHG</sequence>
<evidence type="ECO:0000259" key="7">
    <source>
        <dbReference type="Pfam" id="PF07976"/>
    </source>
</evidence>
<keyword evidence="3" id="KW-0285">Flavoprotein</keyword>
<dbReference type="AlphaFoldDB" id="A0A420I9F8"/>
<dbReference type="PANTHER" id="PTHR43004:SF19">
    <property type="entry name" value="BINDING MONOOXYGENASE, PUTATIVE (JCVI)-RELATED"/>
    <property type="match status" value="1"/>
</dbReference>
<feature type="domain" description="FAD-binding" evidence="6">
    <location>
        <begin position="2"/>
        <end position="366"/>
    </location>
</feature>
<dbReference type="InterPro" id="IPR036188">
    <property type="entry name" value="FAD/NAD-bd_sf"/>
</dbReference>
<evidence type="ECO:0000259" key="6">
    <source>
        <dbReference type="Pfam" id="PF01494"/>
    </source>
</evidence>
<evidence type="ECO:0000313" key="9">
    <source>
        <dbReference type="Proteomes" id="UP000283383"/>
    </source>
</evidence>
<dbReference type="Gene3D" id="3.50.50.60">
    <property type="entry name" value="FAD/NAD(P)-binding domain"/>
    <property type="match status" value="1"/>
</dbReference>
<keyword evidence="9" id="KW-1185">Reference proteome</keyword>
<dbReference type="InterPro" id="IPR012941">
    <property type="entry name" value="Phe_hydrox_C_dim_dom"/>
</dbReference>
<evidence type="ECO:0000256" key="1">
    <source>
        <dbReference type="ARBA" id="ARBA00001974"/>
    </source>
</evidence>
<evidence type="ECO:0000256" key="4">
    <source>
        <dbReference type="ARBA" id="ARBA00022827"/>
    </source>
</evidence>
<evidence type="ECO:0000313" key="8">
    <source>
        <dbReference type="EMBL" id="RKF71189.1"/>
    </source>
</evidence>
<dbReference type="PANTHER" id="PTHR43004">
    <property type="entry name" value="TRK SYSTEM POTASSIUM UPTAKE PROTEIN"/>
    <property type="match status" value="1"/>
</dbReference>
<dbReference type="STRING" id="62708.A0A420I9F8"/>
<dbReference type="GO" id="GO:0071949">
    <property type="term" value="F:FAD binding"/>
    <property type="evidence" value="ECO:0007669"/>
    <property type="project" value="InterPro"/>
</dbReference>
<proteinExistence type="inferred from homology"/>
<keyword evidence="5" id="KW-0560">Oxidoreductase</keyword>
<dbReference type="SUPFAM" id="SSF52833">
    <property type="entry name" value="Thioredoxin-like"/>
    <property type="match status" value="1"/>
</dbReference>